<dbReference type="InterPro" id="IPR004681">
    <property type="entry name" value="TRAP_DctM"/>
</dbReference>
<dbReference type="NCBIfam" id="TIGR00786">
    <property type="entry name" value="dctM"/>
    <property type="match status" value="1"/>
</dbReference>
<dbReference type="PIRSF" id="PIRSF006066">
    <property type="entry name" value="HI0050"/>
    <property type="match status" value="1"/>
</dbReference>
<dbReference type="GO" id="GO:0022857">
    <property type="term" value="F:transmembrane transporter activity"/>
    <property type="evidence" value="ECO:0007669"/>
    <property type="project" value="TreeGrafter"/>
</dbReference>
<dbReference type="PANTHER" id="PTHR33362">
    <property type="entry name" value="SIALIC ACID TRAP TRANSPORTER PERMEASE PROTEIN SIAT-RELATED"/>
    <property type="match status" value="1"/>
</dbReference>
<sequence>MEQILTVFLVVIFIAAILVGAPLFTIIGGAAVVLFMLVAHESTAAIIIEMGRLANAPGIIAIPLFIFAGYMFAESKASNRLIRMSNALMGWVPGGLAAVTVIVSSVFTALTGASGITIIACGGILLPALIKDGFDRDFSLGIVTASGSSGVLFAPSLPIIIYGMIAQVDITELFIATAIPGLLIVFCLAGYGIMYGARNSIPTTKFSFKKILESIWETKWEIPLPFVVIGGIYGGFITPGEAASAAVVCALFSEVIIYREISWKHLLKIAVDSMITVGALLAVLGTALGFTNFLVDQEVPQRIMQWVQVIIHSKIAFLVALNAFLLVVGCVMDIFSAIVVVVPLIAPVAAKFGVDPIHLGVIFLANLELGYLTPPVGINLFIASLRFDVSVMRLYRVVLPFLLVLLIALIAISYFPQLSLFLGDLLGHKTEMLTI</sequence>
<keyword evidence="10" id="KW-1185">Reference proteome</keyword>
<evidence type="ECO:0000256" key="6">
    <source>
        <dbReference type="ARBA" id="ARBA00023136"/>
    </source>
</evidence>
<keyword evidence="2" id="KW-1003">Cell membrane</keyword>
<reference evidence="10" key="1">
    <citation type="submission" date="2016-11" db="EMBL/GenBank/DDBJ databases">
        <authorList>
            <person name="Varghese N."/>
            <person name="Submissions S."/>
        </authorList>
    </citation>
    <scope>NUCLEOTIDE SEQUENCE [LARGE SCALE GENOMIC DNA]</scope>
    <source>
        <strain evidence="10">DSM 16219</strain>
    </source>
</reference>
<evidence type="ECO:0000256" key="1">
    <source>
        <dbReference type="ARBA" id="ARBA00004429"/>
    </source>
</evidence>
<feature type="transmembrane region" description="Helical" evidence="7">
    <location>
        <begin position="360"/>
        <end position="382"/>
    </location>
</feature>
<dbReference type="EMBL" id="FQZU01000012">
    <property type="protein sequence ID" value="SHJ80560.1"/>
    <property type="molecule type" value="Genomic_DNA"/>
</dbReference>
<gene>
    <name evidence="9" type="ORF">SAMN02745216_02300</name>
</gene>
<feature type="transmembrane region" description="Helical" evidence="7">
    <location>
        <begin position="306"/>
        <end position="327"/>
    </location>
</feature>
<evidence type="ECO:0000256" key="3">
    <source>
        <dbReference type="ARBA" id="ARBA00022519"/>
    </source>
</evidence>
<keyword evidence="4 7" id="KW-0812">Transmembrane</keyword>
<feature type="transmembrane region" description="Helical" evidence="7">
    <location>
        <begin position="113"/>
        <end position="130"/>
    </location>
</feature>
<evidence type="ECO:0000256" key="7">
    <source>
        <dbReference type="SAM" id="Phobius"/>
    </source>
</evidence>
<feature type="transmembrane region" description="Helical" evidence="7">
    <location>
        <begin position="173"/>
        <end position="197"/>
    </location>
</feature>
<comment type="subcellular location">
    <subcellularLocation>
        <location evidence="1">Cell inner membrane</location>
        <topology evidence="1">Multi-pass membrane protein</topology>
    </subcellularLocation>
</comment>
<name>A0A1M6MB09_9BACT</name>
<feature type="transmembrane region" description="Helical" evidence="7">
    <location>
        <begin position="56"/>
        <end position="73"/>
    </location>
</feature>
<proteinExistence type="predicted"/>
<evidence type="ECO:0000313" key="9">
    <source>
        <dbReference type="EMBL" id="SHJ80560.1"/>
    </source>
</evidence>
<dbReference type="OrthoDB" id="9790209at2"/>
<feature type="transmembrane region" description="Helical" evidence="7">
    <location>
        <begin position="142"/>
        <end position="161"/>
    </location>
</feature>
<dbReference type="STRING" id="1121393.SAMN02745216_02300"/>
<feature type="transmembrane region" description="Helical" evidence="7">
    <location>
        <begin position="7"/>
        <end position="36"/>
    </location>
</feature>
<dbReference type="AlphaFoldDB" id="A0A1M6MB09"/>
<evidence type="ECO:0000256" key="5">
    <source>
        <dbReference type="ARBA" id="ARBA00022989"/>
    </source>
</evidence>
<feature type="transmembrane region" description="Helical" evidence="7">
    <location>
        <begin position="394"/>
        <end position="415"/>
    </location>
</feature>
<dbReference type="Pfam" id="PF06808">
    <property type="entry name" value="DctM"/>
    <property type="match status" value="1"/>
</dbReference>
<keyword evidence="6 7" id="KW-0472">Membrane</keyword>
<evidence type="ECO:0000256" key="4">
    <source>
        <dbReference type="ARBA" id="ARBA00022692"/>
    </source>
</evidence>
<feature type="transmembrane region" description="Helical" evidence="7">
    <location>
        <begin position="85"/>
        <end position="107"/>
    </location>
</feature>
<organism evidence="9 10">
    <name type="scientific">Desulfatibacillum alkenivorans DSM 16219</name>
    <dbReference type="NCBI Taxonomy" id="1121393"/>
    <lineage>
        <taxon>Bacteria</taxon>
        <taxon>Pseudomonadati</taxon>
        <taxon>Thermodesulfobacteriota</taxon>
        <taxon>Desulfobacteria</taxon>
        <taxon>Desulfobacterales</taxon>
        <taxon>Desulfatibacillaceae</taxon>
        <taxon>Desulfatibacillum</taxon>
    </lineage>
</organism>
<evidence type="ECO:0000259" key="8">
    <source>
        <dbReference type="Pfam" id="PF06808"/>
    </source>
</evidence>
<keyword evidence="5 7" id="KW-1133">Transmembrane helix</keyword>
<dbReference type="RefSeq" id="WP_083610960.1">
    <property type="nucleotide sequence ID" value="NZ_FQZU01000012.1"/>
</dbReference>
<dbReference type="Proteomes" id="UP000183994">
    <property type="component" value="Unassembled WGS sequence"/>
</dbReference>
<feature type="transmembrane region" description="Helical" evidence="7">
    <location>
        <begin position="273"/>
        <end position="294"/>
    </location>
</feature>
<dbReference type="GO" id="GO:0005886">
    <property type="term" value="C:plasma membrane"/>
    <property type="evidence" value="ECO:0007669"/>
    <property type="project" value="UniProtKB-SubCell"/>
</dbReference>
<dbReference type="InterPro" id="IPR010656">
    <property type="entry name" value="DctM"/>
</dbReference>
<evidence type="ECO:0000256" key="2">
    <source>
        <dbReference type="ARBA" id="ARBA00022475"/>
    </source>
</evidence>
<keyword evidence="3" id="KW-0997">Cell inner membrane</keyword>
<feature type="transmembrane region" description="Helical" evidence="7">
    <location>
        <begin position="242"/>
        <end position="261"/>
    </location>
</feature>
<protein>
    <submittedName>
        <fullName evidence="9">TRAP transporter, DctM subunit</fullName>
    </submittedName>
</protein>
<feature type="domain" description="TRAP C4-dicarboxylate transport system permease DctM subunit" evidence="8">
    <location>
        <begin position="10"/>
        <end position="418"/>
    </location>
</feature>
<accession>A0A1M6MB09</accession>
<evidence type="ECO:0000313" key="10">
    <source>
        <dbReference type="Proteomes" id="UP000183994"/>
    </source>
</evidence>